<gene>
    <name evidence="2" type="ORF">A1QC_06560</name>
</gene>
<dbReference type="eggNOG" id="ENOG5032VT8">
    <property type="taxonomic scope" value="Bacteria"/>
</dbReference>
<feature type="transmembrane region" description="Helical" evidence="1">
    <location>
        <begin position="109"/>
        <end position="129"/>
    </location>
</feature>
<feature type="transmembrane region" description="Helical" evidence="1">
    <location>
        <begin position="207"/>
        <end position="223"/>
    </location>
</feature>
<reference evidence="2 3" key="1">
    <citation type="journal article" date="2012" name="Science">
        <title>Ecological populations of bacteria act as socially cohesive units of antibiotic production and resistance.</title>
        <authorList>
            <person name="Cordero O.X."/>
            <person name="Wildschutte H."/>
            <person name="Kirkup B."/>
            <person name="Proehl S."/>
            <person name="Ngo L."/>
            <person name="Hussain F."/>
            <person name="Le Roux F."/>
            <person name="Mincer T."/>
            <person name="Polz M.F."/>
        </authorList>
    </citation>
    <scope>NUCLEOTIDE SEQUENCE [LARGE SCALE GENOMIC DNA]</scope>
    <source>
        <strain evidence="2 3">1S-45</strain>
    </source>
</reference>
<feature type="transmembrane region" description="Helical" evidence="1">
    <location>
        <begin position="43"/>
        <end position="69"/>
    </location>
</feature>
<proteinExistence type="predicted"/>
<evidence type="ECO:0000313" key="2">
    <source>
        <dbReference type="EMBL" id="OEF27275.1"/>
    </source>
</evidence>
<dbReference type="EMBL" id="AJYK02000038">
    <property type="protein sequence ID" value="OEF27275.1"/>
    <property type="molecule type" value="Genomic_DNA"/>
</dbReference>
<keyword evidence="3" id="KW-1185">Reference proteome</keyword>
<protein>
    <submittedName>
        <fullName evidence="2">Uncharacterized protein</fullName>
    </submittedName>
</protein>
<dbReference type="RefSeq" id="WP_017024000.1">
    <property type="nucleotide sequence ID" value="NZ_AJYK02000038.1"/>
</dbReference>
<feature type="transmembrane region" description="Helical" evidence="1">
    <location>
        <begin position="172"/>
        <end position="195"/>
    </location>
</feature>
<keyword evidence="1" id="KW-0472">Membrane</keyword>
<keyword evidence="1" id="KW-1133">Transmembrane helix</keyword>
<organism evidence="2 3">
    <name type="scientific">Vibrio rumoiensis 1S-45</name>
    <dbReference type="NCBI Taxonomy" id="1188252"/>
    <lineage>
        <taxon>Bacteria</taxon>
        <taxon>Pseudomonadati</taxon>
        <taxon>Pseudomonadota</taxon>
        <taxon>Gammaproteobacteria</taxon>
        <taxon>Vibrionales</taxon>
        <taxon>Vibrionaceae</taxon>
        <taxon>Vibrio</taxon>
    </lineage>
</organism>
<dbReference type="AlphaFoldDB" id="A0A1E5E3W9"/>
<sequence length="224" mass="24584">MFFYLLNVIPPMLLGAQCVLLLILLKGDICPGQRGRIHKQLPIIAALWLAISPLFWPLASVGLIILAFFSQVKVSKTRDSGPIWLLQVALGFAIAFNVLHIFASERPQGLFILASTMFLGAGASHVLLLRARTRLQAFHRLLPVAGIVAAMLVSLAILWQTQMYSLNYLHSIIWHLVGCFALILAGIVGSTWHIFTNTTISKLQLNSGFVMSFAAVTGFAALLY</sequence>
<dbReference type="Proteomes" id="UP000094070">
    <property type="component" value="Unassembled WGS sequence"/>
</dbReference>
<evidence type="ECO:0000256" key="1">
    <source>
        <dbReference type="SAM" id="Phobius"/>
    </source>
</evidence>
<evidence type="ECO:0000313" key="3">
    <source>
        <dbReference type="Proteomes" id="UP000094070"/>
    </source>
</evidence>
<feature type="transmembrane region" description="Helical" evidence="1">
    <location>
        <begin position="141"/>
        <end position="160"/>
    </location>
</feature>
<feature type="transmembrane region" description="Helical" evidence="1">
    <location>
        <begin position="81"/>
        <end position="103"/>
    </location>
</feature>
<comment type="caution">
    <text evidence="2">The sequence shown here is derived from an EMBL/GenBank/DDBJ whole genome shotgun (WGS) entry which is preliminary data.</text>
</comment>
<dbReference type="OrthoDB" id="5915482at2"/>
<accession>A0A1E5E3W9</accession>
<keyword evidence="1" id="KW-0812">Transmembrane</keyword>
<name>A0A1E5E3W9_9VIBR</name>